<evidence type="ECO:0000256" key="10">
    <source>
        <dbReference type="PIRNR" id="PIRNR002786"/>
    </source>
</evidence>
<sequence length="334" mass="35922">MGIGAGNGRRARQRGMAVVSALLIVAVIALLAASLLGRQSSFIRTTQGDQLRVQARWLLRGEIGEAQRVLRADALREPTTRLDGLWTQPFSRAASGQVAGDGGRLVSEIADEQGKFNLRNLVDQSGVDPDEAEVFARLCATVGVPRAQAGAIMRRVIVSLGDAQQPGTGAVSDEVRARARRLAESLGLPQELPRNAQAPRLRALEDLLAVPGVDAATVAKLVPFVTVLPERTWINANTARAELVAAGVPGLSLDRARALLSTRDHGQWFVNNGDFANRLKMPGLDSANVRMGVTSNWFRVASVLDTARTQFVQVALLHDDKAAMPRVVWLREGV</sequence>
<evidence type="ECO:0000256" key="3">
    <source>
        <dbReference type="ARBA" id="ARBA00022448"/>
    </source>
</evidence>
<feature type="domain" description="T2SS protein K first SAM-like" evidence="13">
    <location>
        <begin position="114"/>
        <end position="230"/>
    </location>
</feature>
<dbReference type="SUPFAM" id="SSF158544">
    <property type="entry name" value="GspK insert domain-like"/>
    <property type="match status" value="1"/>
</dbReference>
<comment type="subcellular location">
    <subcellularLocation>
        <location evidence="1 10">Cell inner membrane</location>
    </subcellularLocation>
</comment>
<evidence type="ECO:0000256" key="8">
    <source>
        <dbReference type="ARBA" id="ARBA00022989"/>
    </source>
</evidence>
<dbReference type="PANTHER" id="PTHR38831:SF1">
    <property type="entry name" value="TYPE II SECRETION SYSTEM PROTEIN K-RELATED"/>
    <property type="match status" value="1"/>
</dbReference>
<keyword evidence="8 11" id="KW-1133">Transmembrane helix</keyword>
<comment type="caution">
    <text evidence="14">The sequence shown here is derived from an EMBL/GenBank/DDBJ whole genome shotgun (WGS) entry which is preliminary data.</text>
</comment>
<protein>
    <recommendedName>
        <fullName evidence="10">Type II secretion system protein K</fullName>
    </recommendedName>
</protein>
<evidence type="ECO:0000256" key="11">
    <source>
        <dbReference type="SAM" id="Phobius"/>
    </source>
</evidence>
<accession>A0A431TMG0</accession>
<dbReference type="Gene3D" id="1.10.40.60">
    <property type="entry name" value="EpsJ-like"/>
    <property type="match status" value="2"/>
</dbReference>
<dbReference type="Proteomes" id="UP000267418">
    <property type="component" value="Unassembled WGS sequence"/>
</dbReference>
<dbReference type="PANTHER" id="PTHR38831">
    <property type="entry name" value="TYPE II SECRETION SYSTEM PROTEIN K"/>
    <property type="match status" value="1"/>
</dbReference>
<reference evidence="14 15" key="1">
    <citation type="submission" date="2018-12" db="EMBL/GenBank/DDBJ databases">
        <title>The genome of Variovorax gossypii DSM 100435.</title>
        <authorList>
            <person name="Gao J."/>
            <person name="Sun J."/>
        </authorList>
    </citation>
    <scope>NUCLEOTIDE SEQUENCE [LARGE SCALE GENOMIC DNA]</scope>
    <source>
        <strain evidence="14 15">DSM 100435</strain>
    </source>
</reference>
<gene>
    <name evidence="14" type="ORF">EJP69_10760</name>
</gene>
<dbReference type="InterPro" id="IPR049179">
    <property type="entry name" value="T2SSK_SAM-like_2nd"/>
</dbReference>
<evidence type="ECO:0000259" key="12">
    <source>
        <dbReference type="Pfam" id="PF03934"/>
    </source>
</evidence>
<dbReference type="InterPro" id="IPR038072">
    <property type="entry name" value="GspK_central_sf"/>
</dbReference>
<dbReference type="SUPFAM" id="SSF54523">
    <property type="entry name" value="Pili subunits"/>
    <property type="match status" value="1"/>
</dbReference>
<comment type="similarity">
    <text evidence="2 10">Belongs to the GSP K family.</text>
</comment>
<evidence type="ECO:0000256" key="7">
    <source>
        <dbReference type="ARBA" id="ARBA00022927"/>
    </source>
</evidence>
<dbReference type="EMBL" id="RXOE01000002">
    <property type="protein sequence ID" value="RTQ34874.1"/>
    <property type="molecule type" value="Genomic_DNA"/>
</dbReference>
<dbReference type="Pfam" id="PF03934">
    <property type="entry name" value="T2SSK"/>
    <property type="match status" value="1"/>
</dbReference>
<keyword evidence="15" id="KW-1185">Reference proteome</keyword>
<evidence type="ECO:0000256" key="9">
    <source>
        <dbReference type="ARBA" id="ARBA00023136"/>
    </source>
</evidence>
<feature type="transmembrane region" description="Helical" evidence="11">
    <location>
        <begin position="16"/>
        <end position="37"/>
    </location>
</feature>
<evidence type="ECO:0000256" key="4">
    <source>
        <dbReference type="ARBA" id="ARBA00022475"/>
    </source>
</evidence>
<dbReference type="InterPro" id="IPR045584">
    <property type="entry name" value="Pilin-like"/>
</dbReference>
<keyword evidence="6 11" id="KW-0812">Transmembrane</keyword>
<evidence type="ECO:0000256" key="6">
    <source>
        <dbReference type="ARBA" id="ARBA00022692"/>
    </source>
</evidence>
<dbReference type="InterPro" id="IPR049031">
    <property type="entry name" value="T2SSK_SAM-like_1st"/>
</dbReference>
<evidence type="ECO:0000313" key="15">
    <source>
        <dbReference type="Proteomes" id="UP000267418"/>
    </source>
</evidence>
<dbReference type="Pfam" id="PF21687">
    <property type="entry name" value="T2SSK_1st"/>
    <property type="match status" value="1"/>
</dbReference>
<dbReference type="GO" id="GO:0009306">
    <property type="term" value="P:protein secretion"/>
    <property type="evidence" value="ECO:0007669"/>
    <property type="project" value="InterPro"/>
</dbReference>
<name>A0A431TMG0_9BURK</name>
<dbReference type="PIRSF" id="PIRSF002786">
    <property type="entry name" value="XcpX"/>
    <property type="match status" value="1"/>
</dbReference>
<evidence type="ECO:0000256" key="1">
    <source>
        <dbReference type="ARBA" id="ARBA00004533"/>
    </source>
</evidence>
<evidence type="ECO:0000256" key="2">
    <source>
        <dbReference type="ARBA" id="ARBA00007246"/>
    </source>
</evidence>
<organism evidence="14 15">
    <name type="scientific">Variovorax gossypii</name>
    <dbReference type="NCBI Taxonomy" id="1679495"/>
    <lineage>
        <taxon>Bacteria</taxon>
        <taxon>Pseudomonadati</taxon>
        <taxon>Pseudomonadota</taxon>
        <taxon>Betaproteobacteria</taxon>
        <taxon>Burkholderiales</taxon>
        <taxon>Comamonadaceae</taxon>
        <taxon>Variovorax</taxon>
    </lineage>
</organism>
<dbReference type="OrthoDB" id="5293133at2"/>
<dbReference type="RefSeq" id="WP_126470003.1">
    <property type="nucleotide sequence ID" value="NZ_RXOE01000002.1"/>
</dbReference>
<dbReference type="AlphaFoldDB" id="A0A431TMG0"/>
<keyword evidence="9 10" id="KW-0472">Membrane</keyword>
<evidence type="ECO:0000256" key="5">
    <source>
        <dbReference type="ARBA" id="ARBA00022519"/>
    </source>
</evidence>
<keyword evidence="3 10" id="KW-0813">Transport</keyword>
<feature type="domain" description="T2SS protein K second SAM-like" evidence="12">
    <location>
        <begin position="234"/>
        <end position="289"/>
    </location>
</feature>
<evidence type="ECO:0000313" key="14">
    <source>
        <dbReference type="EMBL" id="RTQ34874.1"/>
    </source>
</evidence>
<dbReference type="NCBIfam" id="NF037980">
    <property type="entry name" value="T2SS_GspK"/>
    <property type="match status" value="1"/>
</dbReference>
<proteinExistence type="inferred from homology"/>
<dbReference type="GO" id="GO:0005886">
    <property type="term" value="C:plasma membrane"/>
    <property type="evidence" value="ECO:0007669"/>
    <property type="project" value="UniProtKB-SubCell"/>
</dbReference>
<evidence type="ECO:0000259" key="13">
    <source>
        <dbReference type="Pfam" id="PF21687"/>
    </source>
</evidence>
<keyword evidence="7" id="KW-0653">Protein transport</keyword>
<keyword evidence="4 10" id="KW-1003">Cell membrane</keyword>
<dbReference type="InterPro" id="IPR005628">
    <property type="entry name" value="GspK"/>
</dbReference>
<dbReference type="Gene3D" id="3.30.1300.30">
    <property type="entry name" value="GSPII I/J protein-like"/>
    <property type="match status" value="1"/>
</dbReference>
<keyword evidence="5 10" id="KW-0997">Cell inner membrane</keyword>